<keyword evidence="2 4" id="KW-0802">TPR repeat</keyword>
<comment type="similarity">
    <text evidence="3">Belongs to the TTC4 family.</text>
</comment>
<dbReference type="SMART" id="SM00028">
    <property type="entry name" value="TPR"/>
    <property type="match status" value="3"/>
</dbReference>
<accession>A0A5C3E0T5</accession>
<evidence type="ECO:0000259" key="7">
    <source>
        <dbReference type="Pfam" id="PF18972"/>
    </source>
</evidence>
<dbReference type="CDD" id="cd21377">
    <property type="entry name" value="CTWD_Cns1-like"/>
    <property type="match status" value="1"/>
</dbReference>
<dbReference type="PANTHER" id="PTHR46035">
    <property type="entry name" value="TETRATRICOPEPTIDE REPEAT PROTEIN 4"/>
    <property type="match status" value="1"/>
</dbReference>
<feature type="region of interest" description="Disordered" evidence="6">
    <location>
        <begin position="1"/>
        <end position="45"/>
    </location>
</feature>
<evidence type="ECO:0000256" key="6">
    <source>
        <dbReference type="SAM" id="MobiDB-lite"/>
    </source>
</evidence>
<protein>
    <submittedName>
        <fullName evidence="8">Related to CNS1 - cyclophilin seven suppressor</fullName>
    </submittedName>
</protein>
<dbReference type="GO" id="GO:0006457">
    <property type="term" value="P:protein folding"/>
    <property type="evidence" value="ECO:0007669"/>
    <property type="project" value="TreeGrafter"/>
</dbReference>
<evidence type="ECO:0000256" key="2">
    <source>
        <dbReference type="ARBA" id="ARBA00022803"/>
    </source>
</evidence>
<dbReference type="InterPro" id="IPR019734">
    <property type="entry name" value="TPR_rpt"/>
</dbReference>
<feature type="domain" description="Cns1/TTC4 wheel" evidence="7">
    <location>
        <begin position="282"/>
        <end position="414"/>
    </location>
</feature>
<dbReference type="OrthoDB" id="1724687at2759"/>
<dbReference type="PROSITE" id="PS50005">
    <property type="entry name" value="TPR"/>
    <property type="match status" value="1"/>
</dbReference>
<name>A0A5C3E0T5_9BASI</name>
<dbReference type="InterPro" id="IPR044059">
    <property type="entry name" value="Csn1/TTC4_wheel"/>
</dbReference>
<feature type="coiled-coil region" evidence="5">
    <location>
        <begin position="193"/>
        <end position="233"/>
    </location>
</feature>
<evidence type="ECO:0000313" key="9">
    <source>
        <dbReference type="Proteomes" id="UP000324022"/>
    </source>
</evidence>
<evidence type="ECO:0000256" key="4">
    <source>
        <dbReference type="PROSITE-ProRule" id="PRU00339"/>
    </source>
</evidence>
<dbReference type="GO" id="GO:0051879">
    <property type="term" value="F:Hsp90 protein binding"/>
    <property type="evidence" value="ECO:0007669"/>
    <property type="project" value="InterPro"/>
</dbReference>
<evidence type="ECO:0000256" key="1">
    <source>
        <dbReference type="ARBA" id="ARBA00022737"/>
    </source>
</evidence>
<evidence type="ECO:0000256" key="3">
    <source>
        <dbReference type="ARBA" id="ARBA00023602"/>
    </source>
</evidence>
<reference evidence="8 9" key="1">
    <citation type="submission" date="2018-03" db="EMBL/GenBank/DDBJ databases">
        <authorList>
            <person name="Guldener U."/>
        </authorList>
    </citation>
    <scope>NUCLEOTIDE SEQUENCE [LARGE SCALE GENOMIC DNA]</scope>
    <source>
        <strain evidence="8 9">NBRC100155</strain>
    </source>
</reference>
<keyword evidence="5" id="KW-0175">Coiled coil</keyword>
<gene>
    <name evidence="8" type="ORF">UTRI_03582</name>
</gene>
<dbReference type="GO" id="GO:0005634">
    <property type="term" value="C:nucleus"/>
    <property type="evidence" value="ECO:0007669"/>
    <property type="project" value="TreeGrafter"/>
</dbReference>
<dbReference type="GO" id="GO:0030544">
    <property type="term" value="F:Hsp70 protein binding"/>
    <property type="evidence" value="ECO:0007669"/>
    <property type="project" value="TreeGrafter"/>
</dbReference>
<evidence type="ECO:0000313" key="8">
    <source>
        <dbReference type="EMBL" id="SPO24314.1"/>
    </source>
</evidence>
<evidence type="ECO:0000256" key="5">
    <source>
        <dbReference type="SAM" id="Coils"/>
    </source>
</evidence>
<dbReference type="PANTHER" id="PTHR46035:SF1">
    <property type="entry name" value="TETRATRICOPEPTIDE REPEAT PROTEIN 4"/>
    <property type="match status" value="1"/>
</dbReference>
<keyword evidence="9" id="KW-1185">Reference proteome</keyword>
<dbReference type="AlphaFoldDB" id="A0A5C3E0T5"/>
<organism evidence="8 9">
    <name type="scientific">Ustilago trichophora</name>
    <dbReference type="NCBI Taxonomy" id="86804"/>
    <lineage>
        <taxon>Eukaryota</taxon>
        <taxon>Fungi</taxon>
        <taxon>Dikarya</taxon>
        <taxon>Basidiomycota</taxon>
        <taxon>Ustilaginomycotina</taxon>
        <taxon>Ustilaginomycetes</taxon>
        <taxon>Ustilaginales</taxon>
        <taxon>Ustilaginaceae</taxon>
        <taxon>Ustilago</taxon>
    </lineage>
</organism>
<sequence length="425" mass="47658">MAIIEPVEEPSTPSSSAKTSLPKPPPRSGDFTYAQPSDKPRNLDETLKSWDSVPLFMKDLPADADSDTQTALDALQSLAFDGTPDEVALNFKTQANDYFKSKRYREALGFYSQGIDANPEDKALLETLYANRAACNLELQNYGATLRDTSQVLGLNNANEKAYYRATKALIALDRCEDAVECAKAGLAVNPDNEAMRALQKKAEQRLEKLAKVEEEKKERKRREEGMQKALQQALVVRGLWLETTPRPPDNPQPAHFDPESLPPQSSLSLPLLGSTKWTPPDVIRTPLILPLFFIYPQHAQSDFISDYHEDTPLSAYLSTIFPSSTRGSLPWDTKGEYYDENLQIYATTRKQRLLKLGKKLTLRQVMDQGFKEADLSKGEDGVKDRDGLVMRDGILSLMVVPKGEAEKAWVEAFKAEREKSQKKK</sequence>
<dbReference type="EMBL" id="OOIN01000007">
    <property type="protein sequence ID" value="SPO24314.1"/>
    <property type="molecule type" value="Genomic_DNA"/>
</dbReference>
<dbReference type="Proteomes" id="UP000324022">
    <property type="component" value="Unassembled WGS sequence"/>
</dbReference>
<proteinExistence type="inferred from homology"/>
<feature type="repeat" description="TPR" evidence="4">
    <location>
        <begin position="88"/>
        <end position="121"/>
    </location>
</feature>
<dbReference type="GO" id="GO:0005829">
    <property type="term" value="C:cytosol"/>
    <property type="evidence" value="ECO:0007669"/>
    <property type="project" value="TreeGrafter"/>
</dbReference>
<dbReference type="InterPro" id="IPR011990">
    <property type="entry name" value="TPR-like_helical_dom_sf"/>
</dbReference>
<dbReference type="Pfam" id="PF18972">
    <property type="entry name" value="Wheel"/>
    <property type="match status" value="1"/>
</dbReference>
<keyword evidence="1" id="KW-0677">Repeat</keyword>
<feature type="region of interest" description="Disordered" evidence="6">
    <location>
        <begin position="243"/>
        <end position="264"/>
    </location>
</feature>
<dbReference type="SUPFAM" id="SSF48452">
    <property type="entry name" value="TPR-like"/>
    <property type="match status" value="1"/>
</dbReference>
<dbReference type="Gene3D" id="1.25.40.10">
    <property type="entry name" value="Tetratricopeptide repeat domain"/>
    <property type="match status" value="1"/>
</dbReference>